<evidence type="ECO:0000313" key="26">
    <source>
        <dbReference type="EMBL" id="KKH29147.1"/>
    </source>
</evidence>
<dbReference type="Proteomes" id="UP000033864">
    <property type="component" value="Unassembled WGS sequence"/>
</dbReference>
<evidence type="ECO:0000313" key="52">
    <source>
        <dbReference type="Proteomes" id="UP000034021"/>
    </source>
</evidence>
<dbReference type="EMBL" id="JJQE01000120">
    <property type="protein sequence ID" value="KKH26739.1"/>
    <property type="molecule type" value="Genomic_DNA"/>
</dbReference>
<evidence type="ECO:0000313" key="85">
    <source>
        <dbReference type="Proteomes" id="UP000034925"/>
    </source>
</evidence>
<name>A0A0F8DYS7_METMZ</name>
<dbReference type="Proteomes" id="UP000034733">
    <property type="component" value="Unassembled WGS sequence"/>
</dbReference>
<dbReference type="EMBL" id="JJQM01000059">
    <property type="protein sequence ID" value="KKH56494.1"/>
    <property type="molecule type" value="Genomic_DNA"/>
</dbReference>
<dbReference type="EMBL" id="CP029709">
    <property type="protein sequence ID" value="QCR16712.1"/>
    <property type="molecule type" value="Genomic_DNA"/>
</dbReference>
<evidence type="ECO:0000313" key="25">
    <source>
        <dbReference type="EMBL" id="KKH28811.1"/>
    </source>
</evidence>
<dbReference type="EMBL" id="JJQS01000005">
    <property type="protein sequence ID" value="KKH78870.1"/>
    <property type="molecule type" value="Genomic_DNA"/>
</dbReference>
<evidence type="ECO:0000313" key="51">
    <source>
        <dbReference type="Proteomes" id="UP000033987"/>
    </source>
</evidence>
<evidence type="ECO:0000313" key="80">
    <source>
        <dbReference type="Proteomes" id="UP000034758"/>
    </source>
</evidence>
<evidence type="ECO:0000313" key="10">
    <source>
        <dbReference type="EMBL" id="KKG48533.1"/>
    </source>
</evidence>
<dbReference type="Proteomes" id="UP000034547">
    <property type="component" value="Unassembled WGS sequence"/>
</dbReference>
<dbReference type="Proteomes" id="UP000300067">
    <property type="component" value="Chromosome"/>
</dbReference>
<evidence type="ECO:0000313" key="55">
    <source>
        <dbReference type="Proteomes" id="UP000034142"/>
    </source>
</evidence>
<dbReference type="Proteomes" id="UP000034758">
    <property type="component" value="Unassembled WGS sequence"/>
</dbReference>
<evidence type="ECO:0000313" key="4">
    <source>
        <dbReference type="EMBL" id="KKG32367.1"/>
    </source>
</evidence>
<dbReference type="EMBL" id="JJQW01000002">
    <property type="protein sequence ID" value="KKH91681.1"/>
    <property type="molecule type" value="Genomic_DNA"/>
</dbReference>
<evidence type="ECO:0000313" key="7">
    <source>
        <dbReference type="EMBL" id="KKG37624.1"/>
    </source>
</evidence>
<evidence type="ECO:0000313" key="14">
    <source>
        <dbReference type="EMBL" id="KKG62059.1"/>
    </source>
</evidence>
<evidence type="ECO:0000313" key="8">
    <source>
        <dbReference type="EMBL" id="KKG40340.1"/>
    </source>
</evidence>
<evidence type="ECO:0000313" key="62">
    <source>
        <dbReference type="Proteomes" id="UP000034243"/>
    </source>
</evidence>
<dbReference type="Proteomes" id="UP000034578">
    <property type="component" value="Unassembled WGS sequence"/>
</dbReference>
<evidence type="ECO:0000313" key="11">
    <source>
        <dbReference type="EMBL" id="KKG48864.1"/>
    </source>
</evidence>
<dbReference type="Proteomes" id="UP000034817">
    <property type="component" value="Unassembled WGS sequence"/>
</dbReference>
<dbReference type="Proteomes" id="UP000034399">
    <property type="component" value="Unassembled WGS sequence"/>
</dbReference>
<evidence type="ECO:0000313" key="6">
    <source>
        <dbReference type="EMBL" id="KKG35524.1"/>
    </source>
</evidence>
<evidence type="ECO:0000313" key="54">
    <source>
        <dbReference type="Proteomes" id="UP000034064"/>
    </source>
</evidence>
<dbReference type="EMBL" id="JJPH01000126">
    <property type="protein sequence ID" value="KKG48533.1"/>
    <property type="molecule type" value="Genomic_DNA"/>
</dbReference>
<dbReference type="EMBL" id="JJOT01000109">
    <property type="protein sequence ID" value="KKF99422.1"/>
    <property type="molecule type" value="Genomic_DNA"/>
</dbReference>
<evidence type="ECO:0000313" key="41">
    <source>
        <dbReference type="EMBL" id="KKH93467.1"/>
    </source>
</evidence>
<dbReference type="Proteomes" id="UP000033878">
    <property type="component" value="Unassembled WGS sequence"/>
</dbReference>
<evidence type="ECO:0000313" key="60">
    <source>
        <dbReference type="Proteomes" id="UP000034227"/>
    </source>
</evidence>
<evidence type="ECO:0000313" key="15">
    <source>
        <dbReference type="EMBL" id="KKG62637.1"/>
    </source>
</evidence>
<evidence type="ECO:0000313" key="70">
    <source>
        <dbReference type="Proteomes" id="UP000034547"/>
    </source>
</evidence>
<dbReference type="EMBL" id="JJPW01000045">
    <property type="protein sequence ID" value="KKH01610.1"/>
    <property type="molecule type" value="Genomic_DNA"/>
</dbReference>
<evidence type="ECO:0000313" key="87">
    <source>
        <dbReference type="Proteomes" id="UP000300067"/>
    </source>
</evidence>
<evidence type="ECO:0000313" key="23">
    <source>
        <dbReference type="EMBL" id="KKH24190.1"/>
    </source>
</evidence>
<evidence type="ECO:0000313" key="69">
    <source>
        <dbReference type="Proteomes" id="UP000034468"/>
    </source>
</evidence>
<dbReference type="Proteomes" id="UP000034872">
    <property type="component" value="Unassembled WGS sequence"/>
</dbReference>
<dbReference type="EMBL" id="JJQD01000090">
    <property type="protein sequence ID" value="KKH28811.1"/>
    <property type="molecule type" value="Genomic_DNA"/>
</dbReference>
<keyword evidence="73" id="KW-1185">Reference proteome</keyword>
<evidence type="ECO:0000313" key="29">
    <source>
        <dbReference type="EMBL" id="KKH49090.1"/>
    </source>
</evidence>
<gene>
    <name evidence="44" type="ORF">DKM28_12485</name>
    <name evidence="5" type="ORF">DU30_18970</name>
    <name evidence="3" type="ORF">DU31_05890</name>
    <name evidence="12" type="ORF">DU33_07765</name>
    <name evidence="7" type="ORF">DU35_09200</name>
    <name evidence="10" type="ORF">DU36_05465</name>
    <name evidence="26" type="ORF">DU37_04140</name>
    <name evidence="11" type="ORF">DU38_13390</name>
    <name evidence="9" type="ORF">DU39_06900</name>
    <name evidence="2" type="ORF">DU40_03120</name>
    <name evidence="8" type="ORF">DU41_10975</name>
    <name evidence="21" type="ORF">DU44_16625</name>
    <name evidence="15" type="ORF">DU45_07160</name>
    <name evidence="1" type="ORF">DU47_18665</name>
    <name evidence="22" type="ORF">DU48_05565</name>
    <name evidence="4" type="ORF">DU49_06505</name>
    <name evidence="27" type="ORF">DU50_06295</name>
    <name evidence="6" type="ORF">DU52_04100</name>
    <name evidence="28" type="ORF">DU54_12900</name>
    <name evidence="16" type="ORF">DU55_16785</name>
    <name evidence="19" type="ORF">DU56_08325</name>
    <name evidence="25" type="ORF">DU58_13000</name>
    <name evidence="24" type="ORF">DU60_06535</name>
    <name evidence="14" type="ORF">DU64_07080</name>
    <name evidence="23" type="ORF">DU65_15565</name>
    <name evidence="20" type="ORF">DU66_07240</name>
    <name evidence="13" type="ORF">DU67_01960</name>
    <name evidence="18" type="ORF">DU68_13915</name>
    <name evidence="17" type="ORF">DU69_14595</name>
    <name evidence="31" type="ORF">DU73_10940</name>
    <name evidence="32" type="ORF">DU75_17590</name>
    <name evidence="30" type="ORF">DU76_08385</name>
    <name evidence="36" type="ORF">DU77_13275</name>
    <name evidence="35" type="ORF">DU78_06800</name>
    <name evidence="38" type="ORF">DU79_03530</name>
    <name evidence="39" type="ORF">DU80_13445</name>
    <name evidence="42" type="ORF">DU81_10360</name>
    <name evidence="37" type="ORF">DU82_16455</name>
    <name evidence="43" type="ORF">DU83_07220</name>
    <name evidence="41" type="ORF">DU84_15030</name>
    <name evidence="29" type="ORF">DU85_12845</name>
    <name evidence="34" type="ORF">DU86_15090</name>
    <name evidence="33" type="ORF">DU87_04810</name>
    <name evidence="40" type="ORF">DU88_12765</name>
</gene>
<evidence type="ECO:0000313" key="30">
    <source>
        <dbReference type="EMBL" id="KKH56494.1"/>
    </source>
</evidence>
<dbReference type="EMBL" id="JJQC01000029">
    <property type="protein sequence ID" value="KKH24190.1"/>
    <property type="molecule type" value="Genomic_DNA"/>
</dbReference>
<evidence type="ECO:0000313" key="86">
    <source>
        <dbReference type="Proteomes" id="UP000034937"/>
    </source>
</evidence>
<dbReference type="Proteomes" id="UP000034188">
    <property type="component" value="Unassembled WGS sequence"/>
</dbReference>
<protein>
    <submittedName>
        <fullName evidence="5">Uncharacterized protein</fullName>
    </submittedName>
</protein>
<dbReference type="EMBL" id="JJPB01000062">
    <property type="protein sequence ID" value="KKG32367.1"/>
    <property type="molecule type" value="Genomic_DNA"/>
</dbReference>
<dbReference type="Proteomes" id="UP000034227">
    <property type="component" value="Unassembled WGS sequence"/>
</dbReference>
<evidence type="ECO:0000313" key="71">
    <source>
        <dbReference type="Proteomes" id="UP000034566"/>
    </source>
</evidence>
<dbReference type="EMBL" id="JJQO01000210">
    <property type="protein sequence ID" value="KKH63089.1"/>
    <property type="molecule type" value="Genomic_DNA"/>
</dbReference>
<evidence type="ECO:0000313" key="59">
    <source>
        <dbReference type="Proteomes" id="UP000034195"/>
    </source>
</evidence>
<evidence type="ECO:0000313" key="18">
    <source>
        <dbReference type="EMBL" id="KKG99198.1"/>
    </source>
</evidence>
<evidence type="ECO:0000313" key="45">
    <source>
        <dbReference type="Proteomes" id="UP000033814"/>
    </source>
</evidence>
<evidence type="ECO:0000313" key="84">
    <source>
        <dbReference type="Proteomes" id="UP000034921"/>
    </source>
</evidence>
<dbReference type="Proteomes" id="UP000034925">
    <property type="component" value="Unassembled WGS sequence"/>
</dbReference>
<evidence type="ECO:0000313" key="28">
    <source>
        <dbReference type="EMBL" id="KKH37640.1"/>
    </source>
</evidence>
<dbReference type="Proteomes" id="UP000034468">
    <property type="component" value="Unassembled WGS sequence"/>
</dbReference>
<evidence type="ECO:0000313" key="78">
    <source>
        <dbReference type="Proteomes" id="UP000034692"/>
    </source>
</evidence>
<dbReference type="EMBL" id="JJPF01000096">
    <property type="protein sequence ID" value="KKG41727.1"/>
    <property type="molecule type" value="Genomic_DNA"/>
</dbReference>
<dbReference type="EMBL" id="JJQP01000256">
    <property type="protein sequence ID" value="KKH62419.1"/>
    <property type="molecule type" value="Genomic_DNA"/>
</dbReference>
<evidence type="ECO:0000313" key="38">
    <source>
        <dbReference type="EMBL" id="KKH87826.1"/>
    </source>
</evidence>
<dbReference type="EMBL" id="JJQF01000101">
    <property type="protein sequence ID" value="KKH29147.1"/>
    <property type="molecule type" value="Genomic_DNA"/>
</dbReference>
<evidence type="ECO:0000313" key="37">
    <source>
        <dbReference type="EMBL" id="KKH84750.1"/>
    </source>
</evidence>
<evidence type="ECO:0000313" key="13">
    <source>
        <dbReference type="EMBL" id="KKG60538.1"/>
    </source>
</evidence>
<dbReference type="EMBL" id="JJPD01000171">
    <property type="protein sequence ID" value="KKG37624.1"/>
    <property type="molecule type" value="Genomic_DNA"/>
</dbReference>
<dbReference type="EMBL" id="JJPL01000140">
    <property type="protein sequence ID" value="KKG60538.1"/>
    <property type="molecule type" value="Genomic_DNA"/>
</dbReference>
<dbReference type="EMBL" id="JJPJ01000073">
    <property type="protein sequence ID" value="KKG62059.1"/>
    <property type="molecule type" value="Genomic_DNA"/>
</dbReference>
<evidence type="ECO:0000313" key="3">
    <source>
        <dbReference type="EMBL" id="KKG00477.1"/>
    </source>
</evidence>
<dbReference type="EMBL" id="JJQJ01000107">
    <property type="protein sequence ID" value="KKH49090.1"/>
    <property type="molecule type" value="Genomic_DNA"/>
</dbReference>
<dbReference type="EMBL" id="JJPK01000048">
    <property type="protein sequence ID" value="KKG62637.1"/>
    <property type="molecule type" value="Genomic_DNA"/>
</dbReference>
<evidence type="ECO:0000313" key="36">
    <source>
        <dbReference type="EMBL" id="KKH78870.1"/>
    </source>
</evidence>
<dbReference type="EMBL" id="JJQQ01000048">
    <property type="protein sequence ID" value="KKH68768.1"/>
    <property type="molecule type" value="Genomic_DNA"/>
</dbReference>
<evidence type="ECO:0000313" key="20">
    <source>
        <dbReference type="EMBL" id="KKH03477.1"/>
    </source>
</evidence>
<evidence type="ECO:0000313" key="53">
    <source>
        <dbReference type="Proteomes" id="UP000034040"/>
    </source>
</evidence>
<dbReference type="Proteomes" id="UP000034253">
    <property type="component" value="Unassembled WGS sequence"/>
</dbReference>
<dbReference type="Proteomes" id="UP000033987">
    <property type="component" value="Unassembled WGS sequence"/>
</dbReference>
<dbReference type="EMBL" id="JJQZ01000130">
    <property type="protein sequence ID" value="KKH93467.1"/>
    <property type="molecule type" value="Genomic_DNA"/>
</dbReference>
<dbReference type="EMBL" id="JJRB01000006">
    <property type="protein sequence ID" value="KKI06595.1"/>
    <property type="molecule type" value="Genomic_DNA"/>
</dbReference>
<dbReference type="EMBL" id="JJPU01000001">
    <property type="protein sequence ID" value="KKH03477.1"/>
    <property type="molecule type" value="Genomic_DNA"/>
</dbReference>
<dbReference type="PATRIC" id="fig|2209.39.peg.1540"/>
<dbReference type="Proteomes" id="UP000033835">
    <property type="component" value="Unassembled WGS sequence"/>
</dbReference>
<evidence type="ECO:0000313" key="35">
    <source>
        <dbReference type="EMBL" id="KKH72876.1"/>
    </source>
</evidence>
<evidence type="ECO:0000313" key="50">
    <source>
        <dbReference type="Proteomes" id="UP000033933"/>
    </source>
</evidence>
<reference evidence="44 87" key="2">
    <citation type="submission" date="2018-05" db="EMBL/GenBank/DDBJ databases">
        <title>Methanosarcina gilichinskyana sp. nov., a novel methanogenic archaeon isolated from Holocene permafrost, North East Russia.</title>
        <authorList>
            <person name="Oshurkova V."/>
            <person name="Meer M."/>
            <person name="Bochkareva O."/>
            <person name="Shcherbakova V."/>
        </authorList>
    </citation>
    <scope>NUCLEOTIDE SEQUENCE [LARGE SCALE GENOMIC DNA]</scope>
    <source>
        <strain evidence="44 87">JL01</strain>
    </source>
</reference>
<evidence type="ECO:0000313" key="31">
    <source>
        <dbReference type="EMBL" id="KKH62419.1"/>
    </source>
</evidence>
<dbReference type="Proteomes" id="UP000034937">
    <property type="component" value="Unassembled WGS sequence"/>
</dbReference>
<dbReference type="EMBL" id="JJOR01000149">
    <property type="protein sequence ID" value="KKG00477.1"/>
    <property type="molecule type" value="Genomic_DNA"/>
</dbReference>
<dbReference type="Proteomes" id="UP000034657">
    <property type="component" value="Unassembled WGS sequence"/>
</dbReference>
<dbReference type="Proteomes" id="UP000034424">
    <property type="component" value="Unassembled WGS sequence"/>
</dbReference>
<evidence type="ECO:0000313" key="68">
    <source>
        <dbReference type="Proteomes" id="UP000034424"/>
    </source>
</evidence>
<dbReference type="Proteomes" id="UP000034667">
    <property type="component" value="Unassembled WGS sequence"/>
</dbReference>
<evidence type="ECO:0000313" key="33">
    <source>
        <dbReference type="EMBL" id="KKH68768.1"/>
    </source>
</evidence>
<dbReference type="Proteomes" id="UP000034040">
    <property type="component" value="Unassembled WGS sequence"/>
</dbReference>
<evidence type="ECO:0000313" key="5">
    <source>
        <dbReference type="EMBL" id="KKG33542.1"/>
    </source>
</evidence>
<proteinExistence type="predicted"/>
<evidence type="ECO:0000313" key="49">
    <source>
        <dbReference type="Proteomes" id="UP000033885"/>
    </source>
</evidence>
<evidence type="ECO:0000313" key="12">
    <source>
        <dbReference type="EMBL" id="KKG50631.1"/>
    </source>
</evidence>
<dbReference type="EMBL" id="JJPC01000099">
    <property type="protein sequence ID" value="KKG33542.1"/>
    <property type="molecule type" value="Genomic_DNA"/>
</dbReference>
<evidence type="ECO:0000313" key="43">
    <source>
        <dbReference type="EMBL" id="KKI06595.1"/>
    </source>
</evidence>
<evidence type="ECO:0000313" key="1">
    <source>
        <dbReference type="EMBL" id="KKF99186.1"/>
    </source>
</evidence>
<evidence type="ECO:0000313" key="72">
    <source>
        <dbReference type="Proteomes" id="UP000034577"/>
    </source>
</evidence>
<evidence type="ECO:0000313" key="21">
    <source>
        <dbReference type="EMBL" id="KKH16734.1"/>
    </source>
</evidence>
<dbReference type="Proteomes" id="UP000034577">
    <property type="component" value="Unassembled WGS sequence"/>
</dbReference>
<reference evidence="45 46" key="1">
    <citation type="journal article" date="2015" name="ISME J.">
        <title>Genomic and phenotypic differentiation among Methanosarcina mazei populations from Columbia River sediment.</title>
        <authorList>
            <person name="Youngblut N.D."/>
            <person name="Wirth J.S."/>
            <person name="Henriksen J.R."/>
            <person name="Smith M."/>
            <person name="Simon H."/>
            <person name="Metcalf W.W."/>
            <person name="Whitaker R.J."/>
        </authorList>
    </citation>
    <scope>NUCLEOTIDE SEQUENCE [LARGE SCALE GENOMIC DNA]</scope>
    <source>
        <strain evidence="21 54">1.F.A.1A.3</strain>
        <strain evidence="22 79">1.F.A.1B.3</strain>
        <strain evidence="23 51">1.F.A.1B.4</strain>
        <strain evidence="25 60">1.F.A.2.8</strain>
        <strain evidence="24 84">1.F.M.0.5</strain>
        <strain evidence="26 66">1.H.A.0.1</strain>
        <strain evidence="28 80">1.H.A.1A.1</strain>
        <strain evidence="27 52">1.H.A.1A.3</strain>
        <strain evidence="29 47">1.H.A.1A.6</strain>
        <strain evidence="30 61">1.H.A.2.3</strain>
        <strain evidence="32 78">1.H.A.2.7</strain>
        <strain evidence="31">1.H.A.2.8</strain>
        <strain evidence="33 50">1.H.M.0.1</strain>
        <strain evidence="34 85">1.H.M.1A.1</strain>
        <strain evidence="36 53">1.H.M.1A.2</strain>
        <strain evidence="35 82">1.H.M.1A.3</strain>
        <strain evidence="39 57">1.H.M.2.1</strain>
        <strain evidence="37 45">1.H.M.2.2</strain>
        <strain evidence="40 86">1.H.M.2.3</strain>
        <strain evidence="38 77">1.H.M.2.4</strain>
        <strain evidence="41 83">1.H.T.2.1</strain>
        <strain evidence="42 49">1.H.T.2.3</strain>
        <strain evidence="43 70">1.H.T.2.5</strain>
        <strain evidence="3 55">2.F.A.2.3</strain>
        <strain evidence="1 73">2.F.A.2.4</strain>
        <strain evidence="2 74">2.F.T.0.2</strain>
        <strain evidence="6 67">3.F.A.1A.1</strain>
        <strain evidence="4 48">3.F.A.1A.3</strain>
        <strain evidence="5 65">3.F.A.1B.1</strain>
        <strain evidence="7 72">3.F.A.2.12</strain>
        <strain evidence="8 76">3.F.A.2.3</strain>
        <strain evidence="9 56">3.F.A.2.5</strain>
        <strain evidence="11 59">3.F.A.2.6</strain>
        <strain evidence="10 62">3.F.A.2.7</strain>
        <strain evidence="12 58">3.F.T.1A.1</strain>
        <strain evidence="14 64">3.F.T.1A.2</strain>
        <strain evidence="15 71">3.F.T.1A.4</strain>
        <strain evidence="13 68">3.F.T.2.1</strain>
        <strain evidence="16 81">3.H.A.2.4</strain>
        <strain evidence="17 75">3.H.M.1A.1</strain>
        <strain evidence="20 69">3.H.M.1B.1</strain>
        <strain evidence="18 46">3.H.M.1B.2</strain>
        <strain evidence="19 63">3.H.M.1B.5</strain>
    </source>
</reference>
<dbReference type="Proteomes" id="UP000034597">
    <property type="component" value="Unassembled WGS sequence"/>
</dbReference>
<evidence type="ECO:0000313" key="67">
    <source>
        <dbReference type="Proteomes" id="UP000034399"/>
    </source>
</evidence>
<evidence type="ECO:0000313" key="40">
    <source>
        <dbReference type="EMBL" id="KKH91681.1"/>
    </source>
</evidence>
<evidence type="ECO:0000313" key="61">
    <source>
        <dbReference type="Proteomes" id="UP000034232"/>
    </source>
</evidence>
<evidence type="ECO:0000313" key="24">
    <source>
        <dbReference type="EMBL" id="KKH26739.1"/>
    </source>
</evidence>
<dbReference type="EMBL" id="JJQV01000042">
    <property type="protein sequence ID" value="KKH84750.1"/>
    <property type="molecule type" value="Genomic_DNA"/>
</dbReference>
<evidence type="ECO:0000313" key="19">
    <source>
        <dbReference type="EMBL" id="KKH01610.1"/>
    </source>
</evidence>
<evidence type="ECO:0000313" key="64">
    <source>
        <dbReference type="Proteomes" id="UP000034279"/>
    </source>
</evidence>
<dbReference type="Proteomes" id="UP000034243">
    <property type="component" value="Unassembled WGS sequence"/>
</dbReference>
<evidence type="ECO:0000313" key="66">
    <source>
        <dbReference type="Proteomes" id="UP000034338"/>
    </source>
</evidence>
<dbReference type="Proteomes" id="UP000034298">
    <property type="component" value="Unassembled WGS sequence"/>
</dbReference>
<evidence type="ECO:0000313" key="42">
    <source>
        <dbReference type="EMBL" id="KKI04229.1"/>
    </source>
</evidence>
<evidence type="ECO:0000313" key="83">
    <source>
        <dbReference type="Proteomes" id="UP000034872"/>
    </source>
</evidence>
<dbReference type="EMBL" id="JJQG01000104">
    <property type="protein sequence ID" value="KKH37640.1"/>
    <property type="molecule type" value="Genomic_DNA"/>
</dbReference>
<evidence type="ECO:0000313" key="22">
    <source>
        <dbReference type="EMBL" id="KKH23654.1"/>
    </source>
</evidence>
<evidence type="ECO:0000313" key="57">
    <source>
        <dbReference type="Proteomes" id="UP000034152"/>
    </source>
</evidence>
<evidence type="ECO:0000313" key="2">
    <source>
        <dbReference type="EMBL" id="KKF99422.1"/>
    </source>
</evidence>
<dbReference type="EMBL" id="JJPA01000068">
    <property type="protein sequence ID" value="KKG35524.1"/>
    <property type="molecule type" value="Genomic_DNA"/>
</dbReference>
<evidence type="ECO:0000313" key="16">
    <source>
        <dbReference type="EMBL" id="KKG83330.1"/>
    </source>
</evidence>
<evidence type="ECO:0000313" key="75">
    <source>
        <dbReference type="Proteomes" id="UP000034657"/>
    </source>
</evidence>
<dbReference type="EMBL" id="JJPE01000153">
    <property type="protein sequence ID" value="KKG40340.1"/>
    <property type="molecule type" value="Genomic_DNA"/>
</dbReference>
<evidence type="ECO:0000313" key="63">
    <source>
        <dbReference type="Proteomes" id="UP000034253"/>
    </source>
</evidence>
<dbReference type="EMBL" id="JJQA01000068">
    <property type="protein sequence ID" value="KKH16734.1"/>
    <property type="molecule type" value="Genomic_DNA"/>
</dbReference>
<evidence type="ECO:0000313" key="56">
    <source>
        <dbReference type="Proteomes" id="UP000034151"/>
    </source>
</evidence>
<dbReference type="Proteomes" id="UP000034921">
    <property type="component" value="Unassembled WGS sequence"/>
</dbReference>
<evidence type="ECO:0000313" key="17">
    <source>
        <dbReference type="EMBL" id="KKG87999.1"/>
    </source>
</evidence>
<dbReference type="EMBL" id="JJPI01000136">
    <property type="protein sequence ID" value="KKG50631.1"/>
    <property type="molecule type" value="Genomic_DNA"/>
</dbReference>
<organism evidence="5 65">
    <name type="scientific">Methanosarcina mazei</name>
    <name type="common">Methanosarcina frisia</name>
    <dbReference type="NCBI Taxonomy" id="2209"/>
    <lineage>
        <taxon>Archaea</taxon>
        <taxon>Methanobacteriati</taxon>
        <taxon>Methanobacteriota</taxon>
        <taxon>Stenosarchaea group</taxon>
        <taxon>Methanomicrobia</taxon>
        <taxon>Methanosarcinales</taxon>
        <taxon>Methanosarcinaceae</taxon>
        <taxon>Methanosarcina</taxon>
    </lineage>
</organism>
<evidence type="ECO:0000313" key="82">
    <source>
        <dbReference type="Proteomes" id="UP000034842"/>
    </source>
</evidence>
<evidence type="ECO:0000313" key="73">
    <source>
        <dbReference type="Proteomes" id="UP000034578"/>
    </source>
</evidence>
<dbReference type="Proteomes" id="UP000033885">
    <property type="component" value="Unassembled WGS sequence"/>
</dbReference>
<dbReference type="Proteomes" id="UP000034195">
    <property type="component" value="Unassembled WGS sequence"/>
</dbReference>
<dbReference type="EMBL" id="JJPV01000069">
    <property type="protein sequence ID" value="KKG99198.1"/>
    <property type="molecule type" value="Genomic_DNA"/>
</dbReference>
<dbReference type="Proteomes" id="UP000034152">
    <property type="component" value="Unassembled WGS sequence"/>
</dbReference>
<evidence type="ECO:0000313" key="77">
    <source>
        <dbReference type="Proteomes" id="UP000034668"/>
    </source>
</evidence>
<dbReference type="EMBL" id="JJRA01000069">
    <property type="protein sequence ID" value="KKI04229.1"/>
    <property type="molecule type" value="Genomic_DNA"/>
</dbReference>
<dbReference type="Proteomes" id="UP000034668">
    <property type="component" value="Unassembled WGS sequence"/>
</dbReference>
<evidence type="ECO:0000313" key="65">
    <source>
        <dbReference type="Proteomes" id="UP000034298"/>
    </source>
</evidence>
<dbReference type="EMBL" id="JJPG01000128">
    <property type="protein sequence ID" value="KKG48864.1"/>
    <property type="molecule type" value="Genomic_DNA"/>
</dbReference>
<dbReference type="EMBL" id="JJQT01000233">
    <property type="protein sequence ID" value="KKH72876.1"/>
    <property type="molecule type" value="Genomic_DNA"/>
</dbReference>
<dbReference type="Proteomes" id="UP000034151">
    <property type="component" value="Unassembled WGS sequence"/>
</dbReference>
<accession>A0A0F8DYS7</accession>
<evidence type="ECO:0000313" key="46">
    <source>
        <dbReference type="Proteomes" id="UP000033835"/>
    </source>
</evidence>
<dbReference type="EMBL" id="JJPT01000153">
    <property type="protein sequence ID" value="KKG87999.1"/>
    <property type="molecule type" value="Genomic_DNA"/>
</dbReference>
<evidence type="ECO:0000313" key="74">
    <source>
        <dbReference type="Proteomes" id="UP000034597"/>
    </source>
</evidence>
<evidence type="ECO:0000313" key="79">
    <source>
        <dbReference type="Proteomes" id="UP000034733"/>
    </source>
</evidence>
<dbReference type="Proteomes" id="UP000034021">
    <property type="component" value="Unassembled WGS sequence"/>
</dbReference>
<dbReference type="Proteomes" id="UP000034142">
    <property type="component" value="Unassembled WGS sequence"/>
</dbReference>
<dbReference type="EMBL" id="JJQX01000255">
    <property type="protein sequence ID" value="KKH87826.1"/>
    <property type="molecule type" value="Genomic_DNA"/>
</dbReference>
<evidence type="ECO:0000313" key="48">
    <source>
        <dbReference type="Proteomes" id="UP000033878"/>
    </source>
</evidence>
<evidence type="ECO:0000313" key="39">
    <source>
        <dbReference type="EMBL" id="KKH87989.1"/>
    </source>
</evidence>
<sequence length="67" mass="8027">MLKEFLSTLTCSFIILLQNMIKLIAVRATYRGIVRMPAKYFIILFTGYRRQRYQYILVENPDYTAKK</sequence>
<evidence type="ECO:0000313" key="76">
    <source>
        <dbReference type="Proteomes" id="UP000034667"/>
    </source>
</evidence>
<dbReference type="EMBL" id="JJPP01000018">
    <property type="protein sequence ID" value="KKG83330.1"/>
    <property type="molecule type" value="Genomic_DNA"/>
</dbReference>
<evidence type="ECO:0000313" key="47">
    <source>
        <dbReference type="Proteomes" id="UP000033864"/>
    </source>
</evidence>
<dbReference type="EMBL" id="JJQH01000140">
    <property type="protein sequence ID" value="KKH37423.1"/>
    <property type="molecule type" value="Genomic_DNA"/>
</dbReference>
<evidence type="ECO:0000313" key="34">
    <source>
        <dbReference type="EMBL" id="KKH70461.1"/>
    </source>
</evidence>
<evidence type="ECO:0000313" key="27">
    <source>
        <dbReference type="EMBL" id="KKH37423.1"/>
    </source>
</evidence>
<dbReference type="AlphaFoldDB" id="A0A0F8DYS7"/>
<dbReference type="Proteomes" id="UP000034566">
    <property type="component" value="Unassembled WGS sequence"/>
</dbReference>
<dbReference type="EMBL" id="JJQR01000174">
    <property type="protein sequence ID" value="KKH70461.1"/>
    <property type="molecule type" value="Genomic_DNA"/>
</dbReference>
<dbReference type="Proteomes" id="UP000034338">
    <property type="component" value="Unassembled WGS sequence"/>
</dbReference>
<dbReference type="EMBL" id="JJQU01000071">
    <property type="protein sequence ID" value="KKH87989.1"/>
    <property type="molecule type" value="Genomic_DNA"/>
</dbReference>
<dbReference type="EMBL" id="JJQB01000007">
    <property type="protein sequence ID" value="KKH23654.1"/>
    <property type="molecule type" value="Genomic_DNA"/>
</dbReference>
<dbReference type="Proteomes" id="UP000034842">
    <property type="component" value="Unassembled WGS sequence"/>
</dbReference>
<evidence type="ECO:0000313" key="58">
    <source>
        <dbReference type="Proteomes" id="UP000034188"/>
    </source>
</evidence>
<evidence type="ECO:0000313" key="9">
    <source>
        <dbReference type="EMBL" id="KKG41727.1"/>
    </source>
</evidence>
<dbReference type="Proteomes" id="UP000034692">
    <property type="component" value="Unassembled WGS sequence"/>
</dbReference>
<evidence type="ECO:0000313" key="81">
    <source>
        <dbReference type="Proteomes" id="UP000034817"/>
    </source>
</evidence>
<evidence type="ECO:0000313" key="32">
    <source>
        <dbReference type="EMBL" id="KKH63089.1"/>
    </source>
</evidence>
<dbReference type="Proteomes" id="UP000034064">
    <property type="component" value="Unassembled WGS sequence"/>
</dbReference>
<dbReference type="Proteomes" id="UP000033814">
    <property type="component" value="Unassembled WGS sequence"/>
</dbReference>
<evidence type="ECO:0000313" key="44">
    <source>
        <dbReference type="EMBL" id="QCR16712.1"/>
    </source>
</evidence>
<dbReference type="EMBL" id="JJOS01000119">
    <property type="protein sequence ID" value="KKF99186.1"/>
    <property type="molecule type" value="Genomic_DNA"/>
</dbReference>
<dbReference type="Proteomes" id="UP000033933">
    <property type="component" value="Unassembled WGS sequence"/>
</dbReference>
<dbReference type="Proteomes" id="UP000034279">
    <property type="component" value="Unassembled WGS sequence"/>
</dbReference>
<dbReference type="Proteomes" id="UP000034232">
    <property type="component" value="Unassembled WGS sequence"/>
</dbReference>